<dbReference type="InterPro" id="IPR055060">
    <property type="entry name" value="ACOX_C_alpha1"/>
</dbReference>
<dbReference type="InterPro" id="IPR012258">
    <property type="entry name" value="Acyl-CoA_oxidase"/>
</dbReference>
<reference evidence="2 3" key="1">
    <citation type="submission" date="2018-02" db="EMBL/GenBank/DDBJ databases">
        <title>Genome sequence of the basidiomycete white-rot fungus Phlebia centrifuga.</title>
        <authorList>
            <person name="Granchi Z."/>
            <person name="Peng M."/>
            <person name="de Vries R.P."/>
            <person name="Hilden K."/>
            <person name="Makela M.R."/>
            <person name="Grigoriev I."/>
            <person name="Riley R."/>
        </authorList>
    </citation>
    <scope>NUCLEOTIDE SEQUENCE [LARGE SCALE GENOMIC DNA]</scope>
    <source>
        <strain evidence="2 3">FBCC195</strain>
    </source>
</reference>
<dbReference type="OrthoDB" id="538336at2759"/>
<dbReference type="GO" id="GO:0071949">
    <property type="term" value="F:FAD binding"/>
    <property type="evidence" value="ECO:0007669"/>
    <property type="project" value="InterPro"/>
</dbReference>
<dbReference type="PANTHER" id="PTHR10909">
    <property type="entry name" value="ELECTRON TRANSPORT OXIDOREDUCTASE"/>
    <property type="match status" value="1"/>
</dbReference>
<dbReference type="EMBL" id="MLYV02000489">
    <property type="protein sequence ID" value="PSR90837.1"/>
    <property type="molecule type" value="Genomic_DNA"/>
</dbReference>
<dbReference type="Gene3D" id="2.40.110.10">
    <property type="entry name" value="Butyryl-CoA Dehydrogenase, subunit A, domain 2"/>
    <property type="match status" value="1"/>
</dbReference>
<dbReference type="SUPFAM" id="SSF56645">
    <property type="entry name" value="Acyl-CoA dehydrogenase NM domain-like"/>
    <property type="match status" value="1"/>
</dbReference>
<name>A0A2R6PGA2_9APHY</name>
<protein>
    <recommendedName>
        <fullName evidence="1">Acyl-CoA oxidase C-alpha1 domain-containing protein</fullName>
    </recommendedName>
</protein>
<dbReference type="SUPFAM" id="SSF47203">
    <property type="entry name" value="Acyl-CoA dehydrogenase C-terminal domain-like"/>
    <property type="match status" value="1"/>
</dbReference>
<dbReference type="STRING" id="98765.A0A2R6PGA2"/>
<evidence type="ECO:0000259" key="1">
    <source>
        <dbReference type="Pfam" id="PF22924"/>
    </source>
</evidence>
<evidence type="ECO:0000313" key="3">
    <source>
        <dbReference type="Proteomes" id="UP000186601"/>
    </source>
</evidence>
<dbReference type="InterPro" id="IPR036250">
    <property type="entry name" value="AcylCo_DH-like_C"/>
</dbReference>
<dbReference type="Proteomes" id="UP000186601">
    <property type="component" value="Unassembled WGS sequence"/>
</dbReference>
<dbReference type="GO" id="GO:0033540">
    <property type="term" value="P:fatty acid beta-oxidation using acyl-CoA oxidase"/>
    <property type="evidence" value="ECO:0007669"/>
    <property type="project" value="TreeGrafter"/>
</dbReference>
<dbReference type="AlphaFoldDB" id="A0A2R6PGA2"/>
<gene>
    <name evidence="2" type="ORF">PHLCEN_2v4806</name>
</gene>
<comment type="caution">
    <text evidence="2">The sequence shown here is derived from an EMBL/GenBank/DDBJ whole genome shotgun (WGS) entry which is preliminary data.</text>
</comment>
<dbReference type="GO" id="GO:0055088">
    <property type="term" value="P:lipid homeostasis"/>
    <property type="evidence" value="ECO:0007669"/>
    <property type="project" value="TreeGrafter"/>
</dbReference>
<dbReference type="Gene3D" id="1.20.140.10">
    <property type="entry name" value="Butyryl-CoA Dehydrogenase, subunit A, domain 3"/>
    <property type="match status" value="1"/>
</dbReference>
<evidence type="ECO:0000313" key="2">
    <source>
        <dbReference type="EMBL" id="PSR90837.1"/>
    </source>
</evidence>
<organism evidence="2 3">
    <name type="scientific">Hermanssonia centrifuga</name>
    <dbReference type="NCBI Taxonomy" id="98765"/>
    <lineage>
        <taxon>Eukaryota</taxon>
        <taxon>Fungi</taxon>
        <taxon>Dikarya</taxon>
        <taxon>Basidiomycota</taxon>
        <taxon>Agaricomycotina</taxon>
        <taxon>Agaricomycetes</taxon>
        <taxon>Polyporales</taxon>
        <taxon>Meruliaceae</taxon>
        <taxon>Hermanssonia</taxon>
    </lineage>
</organism>
<dbReference type="GO" id="GO:0005777">
    <property type="term" value="C:peroxisome"/>
    <property type="evidence" value="ECO:0007669"/>
    <property type="project" value="InterPro"/>
</dbReference>
<accession>A0A2R6PGA2</accession>
<dbReference type="InterPro" id="IPR009100">
    <property type="entry name" value="AcylCoA_DH/oxidase_NM_dom_sf"/>
</dbReference>
<dbReference type="InterPro" id="IPR046373">
    <property type="entry name" value="Acyl-CoA_Oxase/DH_mid-dom_sf"/>
</dbReference>
<sequence length="562" mass="62443">MSVTERLRTSELFKSSNASHSSASWQAERAYLRASAIAEAYALSLDDVLSLTPGFWDMHADPILCWDGAATTILIIQYNLTIGTVGRLAENQNREDLLPLLDDLLRFRTIGQFCLTEVGHGLDAVNLETTATLLEDGTFDLHTPTPAAAKFMPPMVPVLGRPCVAVVFAQLIVGKEKRGIRPFLVNINDGRHMCSGITTKLLPHRNGSFPVNHSITSFRHVRLPRGALLADDIEKSPSEHFDFLMRIWRVSVGTLSLSLVAMSTLKIASHIAFFYSKRRTVGGPENSRIPILSFRTQQIPVFTAVARAYVLDAFSRRAIQLFMDDSLDIRVRHGIATCFKAATLHCAQESAILLSERCGAQGLFGHNQIVTQYSEMRGIAIAEGDILVLSIRLATELILGRYSMPHSDNSRSLLSKHEVGIIAECQSLTTQYGHRSEEFATRVLPKCQFLVETIGHRIAYDAAVAEGVPTSLIAIYEADVIKKDLAWFVEDGCISRATFDDMEVDAINKASHQMEEWVNGMKTRTYVTAPITSADRWDDFVAGLETFSSVRRERRPLFRASL</sequence>
<keyword evidence="3" id="KW-1185">Reference proteome</keyword>
<dbReference type="GO" id="GO:0005504">
    <property type="term" value="F:fatty acid binding"/>
    <property type="evidence" value="ECO:0007669"/>
    <property type="project" value="TreeGrafter"/>
</dbReference>
<feature type="domain" description="Acyl-CoA oxidase C-alpha1" evidence="1">
    <location>
        <begin position="260"/>
        <end position="397"/>
    </location>
</feature>
<dbReference type="PANTHER" id="PTHR10909:SF382">
    <property type="entry name" value="ACYL-COENZYME A OXIDASE"/>
    <property type="match status" value="1"/>
</dbReference>
<dbReference type="Pfam" id="PF22924">
    <property type="entry name" value="ACOX_C_alpha1"/>
    <property type="match status" value="1"/>
</dbReference>
<proteinExistence type="predicted"/>
<dbReference type="GO" id="GO:0003997">
    <property type="term" value="F:acyl-CoA oxidase activity"/>
    <property type="evidence" value="ECO:0007669"/>
    <property type="project" value="InterPro"/>
</dbReference>